<dbReference type="Gene3D" id="1.20.1420.10">
    <property type="entry name" value="Talin, central domain"/>
    <property type="match status" value="1"/>
</dbReference>
<dbReference type="InterPro" id="IPR049318">
    <property type="entry name" value="GCIP_C"/>
</dbReference>
<dbReference type="AlphaFoldDB" id="A0A165FXC1"/>
<reference evidence="9 10" key="1">
    <citation type="journal article" date="2016" name="Mol. Biol. Evol.">
        <title>Comparative Genomics of Early-Diverging Mushroom-Forming Fungi Provides Insights into the Origins of Lignocellulose Decay Capabilities.</title>
        <authorList>
            <person name="Nagy L.G."/>
            <person name="Riley R."/>
            <person name="Tritt A."/>
            <person name="Adam C."/>
            <person name="Daum C."/>
            <person name="Floudas D."/>
            <person name="Sun H."/>
            <person name="Yadav J.S."/>
            <person name="Pangilinan J."/>
            <person name="Larsson K.H."/>
            <person name="Matsuura K."/>
            <person name="Barry K."/>
            <person name="Labutti K."/>
            <person name="Kuo R."/>
            <person name="Ohm R.A."/>
            <person name="Bhattacharya S.S."/>
            <person name="Shirouzu T."/>
            <person name="Yoshinaga Y."/>
            <person name="Martin F.M."/>
            <person name="Grigoriev I.V."/>
            <person name="Hibbett D.S."/>
        </authorList>
    </citation>
    <scope>NUCLEOTIDE SEQUENCE [LARGE SCALE GENOMIC DNA]</scope>
    <source>
        <strain evidence="9 10">93-53</strain>
    </source>
</reference>
<feature type="domain" description="Cyclin-D1-binding protein 1-like N-terminal" evidence="7">
    <location>
        <begin position="51"/>
        <end position="184"/>
    </location>
</feature>
<keyword evidence="10" id="KW-1185">Reference proteome</keyword>
<dbReference type="InterPro" id="IPR026907">
    <property type="entry name" value="GCIP-like"/>
</dbReference>
<dbReference type="STRING" id="1314785.A0A165FXC1"/>
<dbReference type="InParanoid" id="A0A165FXC1"/>
<dbReference type="GO" id="GO:0005634">
    <property type="term" value="C:nucleus"/>
    <property type="evidence" value="ECO:0007669"/>
    <property type="project" value="UniProtKB-SubCell"/>
</dbReference>
<keyword evidence="4" id="KW-0963">Cytoplasm</keyword>
<dbReference type="RefSeq" id="XP_040767278.1">
    <property type="nucleotide sequence ID" value="XM_040902732.1"/>
</dbReference>
<accession>A0A165FXC1</accession>
<sequence length="380" mass="40994">MSSEDSCRATETLRLLAETCSIAVETLQQPPSTISSPAATPACSVLHKDFLSLLTLVYTSTTKVALAFRPQEPAYKAALAPLRDLAGNVTALTSCATLFDAHGATLAEEARMVVKGVLEAVSAFASGFLDGSDYLVRTGAVHDLVDKAKRGFPTDNRAAIRSRWISDRGMLEDSLAEVMSMIEDNEDMDRDGDEDEEFDNDEWDELGLGSSKKMSEVELDHVKKIQPLLRFTTLLHKRVQIDVLSNIPMATSPNCLAPLDALPAHSHALLVASEEVIASLYAPPDPSSIASAISPLAESVRDLHATLLGGELLPPRRADDQDVDALTRDVASMTVGAGGASRSAKQERDVRKWFDTCFKQIEILSASIGDTLALEVMNAR</sequence>
<proteinExistence type="inferred from homology"/>
<evidence type="ECO:0000256" key="1">
    <source>
        <dbReference type="ARBA" id="ARBA00004123"/>
    </source>
</evidence>
<dbReference type="Proteomes" id="UP000076871">
    <property type="component" value="Unassembled WGS sequence"/>
</dbReference>
<evidence type="ECO:0000313" key="9">
    <source>
        <dbReference type="EMBL" id="KZT09538.1"/>
    </source>
</evidence>
<evidence type="ECO:0000259" key="8">
    <source>
        <dbReference type="Pfam" id="PF20936"/>
    </source>
</evidence>
<dbReference type="Pfam" id="PF20936">
    <property type="entry name" value="GCIP_C"/>
    <property type="match status" value="1"/>
</dbReference>
<name>A0A165FXC1_9APHY</name>
<dbReference type="GeneID" id="63819763"/>
<dbReference type="Pfam" id="PF13324">
    <property type="entry name" value="GCIP_N"/>
    <property type="match status" value="1"/>
</dbReference>
<dbReference type="PANTHER" id="PTHR15492:SF1">
    <property type="entry name" value="CYCLIN-D1-BINDING PROTEIN 1"/>
    <property type="match status" value="1"/>
</dbReference>
<evidence type="ECO:0000256" key="4">
    <source>
        <dbReference type="ARBA" id="ARBA00022490"/>
    </source>
</evidence>
<evidence type="ECO:0000259" key="7">
    <source>
        <dbReference type="Pfam" id="PF13324"/>
    </source>
</evidence>
<dbReference type="PANTHER" id="PTHR15492">
    <property type="entry name" value="CYCLIN D1-BINDING PROTEIN 1"/>
    <property type="match status" value="1"/>
</dbReference>
<dbReference type="GO" id="GO:0005737">
    <property type="term" value="C:cytoplasm"/>
    <property type="evidence" value="ECO:0007669"/>
    <property type="project" value="UniProtKB-SubCell"/>
</dbReference>
<dbReference type="EMBL" id="KV427611">
    <property type="protein sequence ID" value="KZT09538.1"/>
    <property type="molecule type" value="Genomic_DNA"/>
</dbReference>
<comment type="subcellular location">
    <subcellularLocation>
        <location evidence="2">Cytoplasm</location>
    </subcellularLocation>
    <subcellularLocation>
        <location evidence="1">Nucleus</location>
    </subcellularLocation>
</comment>
<keyword evidence="5" id="KW-0539">Nucleus</keyword>
<comment type="similarity">
    <text evidence="3">Belongs to the CCNDBP1 family.</text>
</comment>
<feature type="domain" description="Cyclin-D1-binding protein 1-like C-terminal" evidence="8">
    <location>
        <begin position="200"/>
        <end position="303"/>
    </location>
</feature>
<dbReference type="OrthoDB" id="41588at2759"/>
<evidence type="ECO:0000256" key="5">
    <source>
        <dbReference type="ARBA" id="ARBA00023242"/>
    </source>
</evidence>
<keyword evidence="6" id="KW-0131">Cell cycle</keyword>
<evidence type="ECO:0000313" key="10">
    <source>
        <dbReference type="Proteomes" id="UP000076871"/>
    </source>
</evidence>
<dbReference type="InterPro" id="IPR049317">
    <property type="entry name" value="GCIP-like_N"/>
</dbReference>
<gene>
    <name evidence="9" type="ORF">LAESUDRAFT_509228</name>
</gene>
<organism evidence="9 10">
    <name type="scientific">Laetiporus sulphureus 93-53</name>
    <dbReference type="NCBI Taxonomy" id="1314785"/>
    <lineage>
        <taxon>Eukaryota</taxon>
        <taxon>Fungi</taxon>
        <taxon>Dikarya</taxon>
        <taxon>Basidiomycota</taxon>
        <taxon>Agaricomycotina</taxon>
        <taxon>Agaricomycetes</taxon>
        <taxon>Polyporales</taxon>
        <taxon>Laetiporus</taxon>
    </lineage>
</organism>
<protein>
    <submittedName>
        <fullName evidence="9">Uncharacterized protein</fullName>
    </submittedName>
</protein>
<evidence type="ECO:0000256" key="2">
    <source>
        <dbReference type="ARBA" id="ARBA00004496"/>
    </source>
</evidence>
<evidence type="ECO:0000256" key="3">
    <source>
        <dbReference type="ARBA" id="ARBA00008940"/>
    </source>
</evidence>
<dbReference type="Gene3D" id="1.20.1410.10">
    <property type="entry name" value="I/LWEQ domain"/>
    <property type="match status" value="1"/>
</dbReference>
<evidence type="ECO:0000256" key="6">
    <source>
        <dbReference type="ARBA" id="ARBA00023306"/>
    </source>
</evidence>